<sequence>MSDASSLADRVFVALRDDLMSGQLAPTERLAESSLAERYEVSRTPVREALARLLADGLIERRERGLYPYRPSIEDLDHLYELRTTVELRGIARIEEDDSRRHDRDILGPELDHWKRLRRNVPRPDAGFVSEDERFHVALLSAAGNQALVAALELVNVRIRPVRMFDYLTEDRMLATIDEHIAVAERVVDGDLAAARDALSTHIEASRRVAIRRATEALSMAGMIRALRS</sequence>
<dbReference type="InterPro" id="IPR011711">
    <property type="entry name" value="GntR_C"/>
</dbReference>
<dbReference type="PANTHER" id="PTHR43537:SF45">
    <property type="entry name" value="GNTR FAMILY REGULATORY PROTEIN"/>
    <property type="match status" value="1"/>
</dbReference>
<evidence type="ECO:0000313" key="6">
    <source>
        <dbReference type="Proteomes" id="UP000182915"/>
    </source>
</evidence>
<dbReference type="Pfam" id="PF00392">
    <property type="entry name" value="GntR"/>
    <property type="match status" value="1"/>
</dbReference>
<dbReference type="PRINTS" id="PR00035">
    <property type="entry name" value="HTHGNTR"/>
</dbReference>
<evidence type="ECO:0000256" key="2">
    <source>
        <dbReference type="ARBA" id="ARBA00023125"/>
    </source>
</evidence>
<dbReference type="Gene3D" id="1.20.120.530">
    <property type="entry name" value="GntR ligand-binding domain-like"/>
    <property type="match status" value="1"/>
</dbReference>
<evidence type="ECO:0000256" key="1">
    <source>
        <dbReference type="ARBA" id="ARBA00023015"/>
    </source>
</evidence>
<protein>
    <submittedName>
        <fullName evidence="5">DNA-binding transcriptional regulator, GntR family</fullName>
    </submittedName>
</protein>
<evidence type="ECO:0000256" key="3">
    <source>
        <dbReference type="ARBA" id="ARBA00023163"/>
    </source>
</evidence>
<keyword evidence="3" id="KW-0804">Transcription</keyword>
<dbReference type="GO" id="GO:0003677">
    <property type="term" value="F:DNA binding"/>
    <property type="evidence" value="ECO:0007669"/>
    <property type="project" value="UniProtKB-KW"/>
</dbReference>
<dbReference type="AlphaFoldDB" id="A0A1H6LK26"/>
<proteinExistence type="predicted"/>
<evidence type="ECO:0000313" key="5">
    <source>
        <dbReference type="EMBL" id="SEH86469.1"/>
    </source>
</evidence>
<dbReference type="Gene3D" id="1.10.10.10">
    <property type="entry name" value="Winged helix-like DNA-binding domain superfamily/Winged helix DNA-binding domain"/>
    <property type="match status" value="1"/>
</dbReference>
<dbReference type="Pfam" id="PF07729">
    <property type="entry name" value="FCD"/>
    <property type="match status" value="1"/>
</dbReference>
<evidence type="ECO:0000259" key="4">
    <source>
        <dbReference type="PROSITE" id="PS50949"/>
    </source>
</evidence>
<dbReference type="InterPro" id="IPR008920">
    <property type="entry name" value="TF_FadR/GntR_C"/>
</dbReference>
<dbReference type="InterPro" id="IPR036390">
    <property type="entry name" value="WH_DNA-bd_sf"/>
</dbReference>
<dbReference type="CDD" id="cd07377">
    <property type="entry name" value="WHTH_GntR"/>
    <property type="match status" value="1"/>
</dbReference>
<gene>
    <name evidence="5" type="ORF">SAMN04489835_5030</name>
</gene>
<dbReference type="SUPFAM" id="SSF48008">
    <property type="entry name" value="GntR ligand-binding domain-like"/>
    <property type="match status" value="1"/>
</dbReference>
<dbReference type="PROSITE" id="PS50949">
    <property type="entry name" value="HTH_GNTR"/>
    <property type="match status" value="1"/>
</dbReference>
<keyword evidence="2 5" id="KW-0238">DNA-binding</keyword>
<dbReference type="InterPro" id="IPR000524">
    <property type="entry name" value="Tscrpt_reg_HTH_GntR"/>
</dbReference>
<dbReference type="EMBL" id="LT629971">
    <property type="protein sequence ID" value="SEH86469.1"/>
    <property type="molecule type" value="Genomic_DNA"/>
</dbReference>
<feature type="domain" description="HTH gntR-type" evidence="4">
    <location>
        <begin position="5"/>
        <end position="71"/>
    </location>
</feature>
<reference evidence="6" key="1">
    <citation type="submission" date="2016-10" db="EMBL/GenBank/DDBJ databases">
        <authorList>
            <person name="Varghese N."/>
            <person name="Submissions S."/>
        </authorList>
    </citation>
    <scope>NUCLEOTIDE SEQUENCE [LARGE SCALE GENOMIC DNA]</scope>
    <source>
        <strain evidence="6">DSM 45405</strain>
    </source>
</reference>
<keyword evidence="1" id="KW-0805">Transcription regulation</keyword>
<dbReference type="SMART" id="SM00345">
    <property type="entry name" value="HTH_GNTR"/>
    <property type="match status" value="1"/>
</dbReference>
<name>A0A1H6LK26_MYCRU</name>
<dbReference type="InterPro" id="IPR036388">
    <property type="entry name" value="WH-like_DNA-bd_sf"/>
</dbReference>
<dbReference type="Proteomes" id="UP000182915">
    <property type="component" value="Chromosome I"/>
</dbReference>
<dbReference type="RefSeq" id="WP_083409493.1">
    <property type="nucleotide sequence ID" value="NZ_LT629971.1"/>
</dbReference>
<dbReference type="STRING" id="370526.SAMN04489835_5030"/>
<dbReference type="GO" id="GO:0003700">
    <property type="term" value="F:DNA-binding transcription factor activity"/>
    <property type="evidence" value="ECO:0007669"/>
    <property type="project" value="InterPro"/>
</dbReference>
<dbReference type="SUPFAM" id="SSF46785">
    <property type="entry name" value="Winged helix' DNA-binding domain"/>
    <property type="match status" value="1"/>
</dbReference>
<dbReference type="OrthoDB" id="8680240at2"/>
<accession>A0A1H6LK26</accession>
<dbReference type="SMART" id="SM00895">
    <property type="entry name" value="FCD"/>
    <property type="match status" value="1"/>
</dbReference>
<organism evidence="5 6">
    <name type="scientific">Mycolicibacterium rutilum</name>
    <name type="common">Mycobacterium rutilum</name>
    <dbReference type="NCBI Taxonomy" id="370526"/>
    <lineage>
        <taxon>Bacteria</taxon>
        <taxon>Bacillati</taxon>
        <taxon>Actinomycetota</taxon>
        <taxon>Actinomycetes</taxon>
        <taxon>Mycobacteriales</taxon>
        <taxon>Mycobacteriaceae</taxon>
        <taxon>Mycolicibacterium</taxon>
    </lineage>
</organism>
<keyword evidence="6" id="KW-1185">Reference proteome</keyword>
<dbReference type="PANTHER" id="PTHR43537">
    <property type="entry name" value="TRANSCRIPTIONAL REGULATOR, GNTR FAMILY"/>
    <property type="match status" value="1"/>
</dbReference>